<feature type="region of interest" description="Disordered" evidence="1">
    <location>
        <begin position="218"/>
        <end position="288"/>
    </location>
</feature>
<evidence type="ECO:0000256" key="1">
    <source>
        <dbReference type="SAM" id="MobiDB-lite"/>
    </source>
</evidence>
<feature type="compositionally biased region" description="Low complexity" evidence="1">
    <location>
        <begin position="81"/>
        <end position="106"/>
    </location>
</feature>
<accession>A0AAD3DTH3</accession>
<feature type="compositionally biased region" description="Pro residues" evidence="1">
    <location>
        <begin position="233"/>
        <end position="249"/>
    </location>
</feature>
<comment type="caution">
    <text evidence="2">The sequence shown here is derived from an EMBL/GenBank/DDBJ whole genome shotgun (WGS) entry which is preliminary data.</text>
</comment>
<evidence type="ECO:0000313" key="2">
    <source>
        <dbReference type="EMBL" id="GFR46757.1"/>
    </source>
</evidence>
<feature type="region of interest" description="Disordered" evidence="1">
    <location>
        <begin position="149"/>
        <end position="195"/>
    </location>
</feature>
<feature type="compositionally biased region" description="Low complexity" evidence="1">
    <location>
        <begin position="149"/>
        <end position="191"/>
    </location>
</feature>
<organism evidence="2 3">
    <name type="scientific">Astrephomene gubernaculifera</name>
    <dbReference type="NCBI Taxonomy" id="47775"/>
    <lineage>
        <taxon>Eukaryota</taxon>
        <taxon>Viridiplantae</taxon>
        <taxon>Chlorophyta</taxon>
        <taxon>core chlorophytes</taxon>
        <taxon>Chlorophyceae</taxon>
        <taxon>CS clade</taxon>
        <taxon>Chlamydomonadales</taxon>
        <taxon>Astrephomenaceae</taxon>
        <taxon>Astrephomene</taxon>
    </lineage>
</organism>
<dbReference type="AlphaFoldDB" id="A0AAD3DTH3"/>
<dbReference type="Proteomes" id="UP001054857">
    <property type="component" value="Unassembled WGS sequence"/>
</dbReference>
<sequence>MDGGDWDTAWQADSGSELPEEVVEEVVGQATEEASEGPSEDELARNDDAASDSDSDNMPDLVDGSNDERPGALLPRGPGRAATAAAAAAAAATAEAEAPAAEAPAAAVASNVFTGRRNPLVAASPSSMTGGAGAVAPLAHADADVPPLLRSLLPLPGLPASSPSQQQQRQQQRRQAFQLQLPQQQHQQPPTLREHRSAGAVLEGAAAAAAAAFEELMNGDGRSTRGPSAPARLPLPPMPSGDGAAPPPASNNTGATAGSPSAEGASAAADTAGPATAASWPGPRPARRNAVAYPRSVLLEMLETLRSADPIRAAGGPAAGGANGGGGGASDASRTAPWRHGGTSNARGGSAAAVDSSTSSGAAAEGSPNPYAIYLIPAPRVAPLHGWSAAPLLRDAAFVRQLVEGLPGVGAGLSSCEWLTRTVQWLEVECEPRQR</sequence>
<protein>
    <submittedName>
        <fullName evidence="2">Uncharacterized protein</fullName>
    </submittedName>
</protein>
<reference evidence="2 3" key="1">
    <citation type="journal article" date="2021" name="Sci. Rep.">
        <title>Genome sequencing of the multicellular alga Astrephomene provides insights into convergent evolution of germ-soma differentiation.</title>
        <authorList>
            <person name="Yamashita S."/>
            <person name="Yamamoto K."/>
            <person name="Matsuzaki R."/>
            <person name="Suzuki S."/>
            <person name="Yamaguchi H."/>
            <person name="Hirooka S."/>
            <person name="Minakuchi Y."/>
            <person name="Miyagishima S."/>
            <person name="Kawachi M."/>
            <person name="Toyoda A."/>
            <person name="Nozaki H."/>
        </authorList>
    </citation>
    <scope>NUCLEOTIDE SEQUENCE [LARGE SCALE GENOMIC DNA]</scope>
    <source>
        <strain evidence="2 3">NIES-4017</strain>
    </source>
</reference>
<name>A0AAD3DTH3_9CHLO</name>
<feature type="compositionally biased region" description="Gly residues" evidence="1">
    <location>
        <begin position="317"/>
        <end position="329"/>
    </location>
</feature>
<keyword evidence="3" id="KW-1185">Reference proteome</keyword>
<feature type="compositionally biased region" description="Low complexity" evidence="1">
    <location>
        <begin position="253"/>
        <end position="279"/>
    </location>
</feature>
<dbReference type="EMBL" id="BMAR01000015">
    <property type="protein sequence ID" value="GFR46757.1"/>
    <property type="molecule type" value="Genomic_DNA"/>
</dbReference>
<evidence type="ECO:0000313" key="3">
    <source>
        <dbReference type="Proteomes" id="UP001054857"/>
    </source>
</evidence>
<gene>
    <name evidence="2" type="ORF">Agub_g8382</name>
</gene>
<proteinExistence type="predicted"/>
<feature type="region of interest" description="Disordered" evidence="1">
    <location>
        <begin position="1"/>
        <end position="106"/>
    </location>
</feature>
<feature type="region of interest" description="Disordered" evidence="1">
    <location>
        <begin position="312"/>
        <end position="362"/>
    </location>
</feature>